<sequence>MFDALALLLVCQLLGEVIHRLAHVPLPGAILGLLLLLLWLGLVRKERPKLGAVTGWLTAHITILFVPATVGLIDEGSVLTRYGIGIAVATIISSLLTMLVTVAVFRWALRFSSLPDERWEEEL</sequence>
<dbReference type="Proteomes" id="UP000282837">
    <property type="component" value="Unassembled WGS sequence"/>
</dbReference>
<protein>
    <submittedName>
        <fullName evidence="7">CidA/LrgA family protein</fullName>
    </submittedName>
</protein>
<accession>A0A3S2UPC4</accession>
<reference evidence="7 8" key="1">
    <citation type="submission" date="2019-01" db="EMBL/GenBank/DDBJ databases">
        <authorList>
            <person name="Chen W.-M."/>
        </authorList>
    </citation>
    <scope>NUCLEOTIDE SEQUENCE [LARGE SCALE GENOMIC DNA]</scope>
    <source>
        <strain evidence="7 8">FSY-9</strain>
    </source>
</reference>
<keyword evidence="8" id="KW-1185">Reference proteome</keyword>
<dbReference type="PANTHER" id="PTHR33931:SF2">
    <property type="entry name" value="HOLIN-LIKE PROTEIN CIDA"/>
    <property type="match status" value="1"/>
</dbReference>
<keyword evidence="4 6" id="KW-1133">Transmembrane helix</keyword>
<dbReference type="EMBL" id="SACO01000015">
    <property type="protein sequence ID" value="RVU03444.1"/>
    <property type="molecule type" value="Genomic_DNA"/>
</dbReference>
<proteinExistence type="predicted"/>
<keyword evidence="5 6" id="KW-0472">Membrane</keyword>
<feature type="transmembrane region" description="Helical" evidence="6">
    <location>
        <begin position="25"/>
        <end position="43"/>
    </location>
</feature>
<evidence type="ECO:0000313" key="7">
    <source>
        <dbReference type="EMBL" id="RVU03444.1"/>
    </source>
</evidence>
<evidence type="ECO:0000256" key="1">
    <source>
        <dbReference type="ARBA" id="ARBA00004651"/>
    </source>
</evidence>
<dbReference type="InterPro" id="IPR005538">
    <property type="entry name" value="LrgA/CidA"/>
</dbReference>
<name>A0A3S2UPC4_9SPHN</name>
<evidence type="ECO:0000256" key="3">
    <source>
        <dbReference type="ARBA" id="ARBA00022692"/>
    </source>
</evidence>
<dbReference type="AlphaFoldDB" id="A0A3S2UPC4"/>
<dbReference type="PANTHER" id="PTHR33931">
    <property type="entry name" value="HOLIN-LIKE PROTEIN CIDA-RELATED"/>
    <property type="match status" value="1"/>
</dbReference>
<evidence type="ECO:0000256" key="4">
    <source>
        <dbReference type="ARBA" id="ARBA00022989"/>
    </source>
</evidence>
<gene>
    <name evidence="7" type="ORF">EOE18_15965</name>
</gene>
<keyword evidence="2" id="KW-1003">Cell membrane</keyword>
<dbReference type="Pfam" id="PF03788">
    <property type="entry name" value="LrgA"/>
    <property type="match status" value="1"/>
</dbReference>
<comment type="caution">
    <text evidence="7">The sequence shown here is derived from an EMBL/GenBank/DDBJ whole genome shotgun (WGS) entry which is preliminary data.</text>
</comment>
<evidence type="ECO:0000313" key="8">
    <source>
        <dbReference type="Proteomes" id="UP000282837"/>
    </source>
</evidence>
<evidence type="ECO:0000256" key="2">
    <source>
        <dbReference type="ARBA" id="ARBA00022475"/>
    </source>
</evidence>
<dbReference type="OrthoDB" id="385012at2"/>
<keyword evidence="3 6" id="KW-0812">Transmembrane</keyword>
<dbReference type="RefSeq" id="WP_127711331.1">
    <property type="nucleotide sequence ID" value="NZ_SACO01000015.1"/>
</dbReference>
<dbReference type="GO" id="GO:0005886">
    <property type="term" value="C:plasma membrane"/>
    <property type="evidence" value="ECO:0007669"/>
    <property type="project" value="UniProtKB-SubCell"/>
</dbReference>
<evidence type="ECO:0000256" key="6">
    <source>
        <dbReference type="SAM" id="Phobius"/>
    </source>
</evidence>
<evidence type="ECO:0000256" key="5">
    <source>
        <dbReference type="ARBA" id="ARBA00023136"/>
    </source>
</evidence>
<comment type="subcellular location">
    <subcellularLocation>
        <location evidence="1">Cell membrane</location>
        <topology evidence="1">Multi-pass membrane protein</topology>
    </subcellularLocation>
</comment>
<organism evidence="7 8">
    <name type="scientific">Novosphingobium umbonatum</name>
    <dbReference type="NCBI Taxonomy" id="1908524"/>
    <lineage>
        <taxon>Bacteria</taxon>
        <taxon>Pseudomonadati</taxon>
        <taxon>Pseudomonadota</taxon>
        <taxon>Alphaproteobacteria</taxon>
        <taxon>Sphingomonadales</taxon>
        <taxon>Sphingomonadaceae</taxon>
        <taxon>Novosphingobium</taxon>
    </lineage>
</organism>
<feature type="transmembrane region" description="Helical" evidence="6">
    <location>
        <begin position="50"/>
        <end position="70"/>
    </location>
</feature>
<feature type="transmembrane region" description="Helical" evidence="6">
    <location>
        <begin position="82"/>
        <end position="109"/>
    </location>
</feature>